<evidence type="ECO:0000313" key="3">
    <source>
        <dbReference type="Proteomes" id="UP001442364"/>
    </source>
</evidence>
<comment type="caution">
    <text evidence="2">The sequence shown here is derived from an EMBL/GenBank/DDBJ whole genome shotgun (WGS) entry which is preliminary data.</text>
</comment>
<evidence type="ECO:0000256" key="1">
    <source>
        <dbReference type="SAM" id="SignalP"/>
    </source>
</evidence>
<organism evidence="2 3">
    <name type="scientific">[Lactobacillus] rogosae</name>
    <dbReference type="NCBI Taxonomy" id="706562"/>
    <lineage>
        <taxon>Bacteria</taxon>
        <taxon>Bacillati</taxon>
        <taxon>Bacillota</taxon>
        <taxon>Clostridia</taxon>
        <taxon>Lachnospirales</taxon>
        <taxon>Lachnospiraceae</taxon>
        <taxon>Lachnospira</taxon>
    </lineage>
</organism>
<evidence type="ECO:0008006" key="4">
    <source>
        <dbReference type="Google" id="ProtNLM"/>
    </source>
</evidence>
<feature type="chain" id="PRO_5046277626" description="SipW-cognate class signal peptide" evidence="1">
    <location>
        <begin position="28"/>
        <end position="237"/>
    </location>
</feature>
<reference evidence="2 3" key="1">
    <citation type="submission" date="2024-03" db="EMBL/GenBank/DDBJ databases">
        <title>Human intestinal bacterial collection.</title>
        <authorList>
            <person name="Pauvert C."/>
            <person name="Hitch T.C.A."/>
            <person name="Clavel T."/>
        </authorList>
    </citation>
    <scope>NUCLEOTIDE SEQUENCE [LARGE SCALE GENOMIC DNA]</scope>
    <source>
        <strain evidence="2 3">CLA-AA-H255</strain>
    </source>
</reference>
<evidence type="ECO:0000313" key="2">
    <source>
        <dbReference type="EMBL" id="MEQ2379853.1"/>
    </source>
</evidence>
<name>A0ABV1BY05_9FIRM</name>
<dbReference type="RefSeq" id="WP_055175724.1">
    <property type="nucleotide sequence ID" value="NZ_DAWDAH010000005.1"/>
</dbReference>
<keyword evidence="1" id="KW-0732">Signal</keyword>
<protein>
    <recommendedName>
        <fullName evidence="4">SipW-cognate class signal peptide</fullName>
    </recommendedName>
</protein>
<accession>A0ABV1BY05</accession>
<gene>
    <name evidence="2" type="ORF">WMO14_08160</name>
</gene>
<feature type="signal peptide" evidence="1">
    <location>
        <begin position="1"/>
        <end position="27"/>
    </location>
</feature>
<sequence length="237" mass="26247">MGKLKKTALVAGITVLLMSAAAGTAYALLNARTVTVANQFAGAVVNIGVVEQFTDDNTIIYEDMGEQLTDNINDVYDRIKDDNTTRTKEIAVKNINSEEYPTTDTYVRVRLVPMIIYDDSKENIKAGIAGNIAAVDMRGKVSYSYANELKSKDDVNKDIQDNEDLTGSWFYMDNSSSDDNERYYYYSVPVAPGDMTSRLINNVTYAGDIPENAHFELKVLAEGVSSKQEDSRADWGL</sequence>
<keyword evidence="3" id="KW-1185">Reference proteome</keyword>
<dbReference type="EMBL" id="JBBMER010000005">
    <property type="protein sequence ID" value="MEQ2379853.1"/>
    <property type="molecule type" value="Genomic_DNA"/>
</dbReference>
<dbReference type="Proteomes" id="UP001442364">
    <property type="component" value="Unassembled WGS sequence"/>
</dbReference>
<proteinExistence type="predicted"/>